<dbReference type="STRING" id="60547.GCA_000751215_03816"/>
<evidence type="ECO:0000313" key="3">
    <source>
        <dbReference type="EMBL" id="KDR39445.1"/>
    </source>
</evidence>
<dbReference type="EMBL" id="JFHC01000059">
    <property type="protein sequence ID" value="KDR39445.1"/>
    <property type="molecule type" value="Genomic_DNA"/>
</dbReference>
<proteinExistence type="predicted"/>
<reference evidence="3 4" key="1">
    <citation type="submission" date="2014-03" db="EMBL/GenBank/DDBJ databases">
        <title>Draft Genome Sequences of Four Burkholderia Strains.</title>
        <authorList>
            <person name="Liu X.Y."/>
            <person name="Li C.X."/>
            <person name="Xu J.H."/>
        </authorList>
    </citation>
    <scope>NUCLEOTIDE SEQUENCE [LARGE SCALE GENOMIC DNA]</scope>
    <source>
        <strain evidence="3 4">DSM 50014</strain>
    </source>
</reference>
<protein>
    <submittedName>
        <fullName evidence="3">Pilus assembly protein</fullName>
    </submittedName>
</protein>
<keyword evidence="4" id="KW-1185">Reference proteome</keyword>
<comment type="caution">
    <text evidence="3">The sequence shown here is derived from an EMBL/GenBank/DDBJ whole genome shotgun (WGS) entry which is preliminary data.</text>
</comment>
<evidence type="ECO:0000256" key="1">
    <source>
        <dbReference type="SAM" id="Phobius"/>
    </source>
</evidence>
<sequence length="233" mass="25363">MKSAPERLRFAGNTGHAGLSGLRAKLRRLLRSDRGSVTVEFVIIVPVMLLLMLGFTEIYMYSRAVSVVEHTAFTLADSIGQMNRVIDDNSSVATPNSLAAIWNAAALLAAPSDLQAKGGVYVTSVCDQTTKPCGAVPATPQSMAAGTPRIWWQRSAPWTDGNMRSLVTANNILPAAWPFRNGDSAVIVEVFYQYTPFSMTAPFWASAPGTQTIYQRVYVRPRYTPTLELDSAS</sequence>
<feature type="domain" description="TadE-like" evidence="2">
    <location>
        <begin position="35"/>
        <end position="73"/>
    </location>
</feature>
<dbReference type="Pfam" id="PF07811">
    <property type="entry name" value="TadE"/>
    <property type="match status" value="1"/>
</dbReference>
<name>A0A069PFR3_9BURK</name>
<evidence type="ECO:0000313" key="4">
    <source>
        <dbReference type="Proteomes" id="UP000027466"/>
    </source>
</evidence>
<gene>
    <name evidence="3" type="ORF">BG61_32255</name>
</gene>
<feature type="transmembrane region" description="Helical" evidence="1">
    <location>
        <begin position="37"/>
        <end position="61"/>
    </location>
</feature>
<keyword evidence="1" id="KW-0472">Membrane</keyword>
<keyword evidence="1" id="KW-0812">Transmembrane</keyword>
<keyword evidence="1" id="KW-1133">Transmembrane helix</keyword>
<dbReference type="AlphaFoldDB" id="A0A069PFR3"/>
<dbReference type="RefSeq" id="WP_081868208.1">
    <property type="nucleotide sequence ID" value="NZ_CADFFX010000006.1"/>
</dbReference>
<accession>A0A069PFR3</accession>
<dbReference type="InterPro" id="IPR012495">
    <property type="entry name" value="TadE-like_dom"/>
</dbReference>
<evidence type="ECO:0000259" key="2">
    <source>
        <dbReference type="Pfam" id="PF07811"/>
    </source>
</evidence>
<organism evidence="3 4">
    <name type="scientific">Caballeronia glathei</name>
    <dbReference type="NCBI Taxonomy" id="60547"/>
    <lineage>
        <taxon>Bacteria</taxon>
        <taxon>Pseudomonadati</taxon>
        <taxon>Pseudomonadota</taxon>
        <taxon>Betaproteobacteria</taxon>
        <taxon>Burkholderiales</taxon>
        <taxon>Burkholderiaceae</taxon>
        <taxon>Caballeronia</taxon>
    </lineage>
</organism>
<dbReference type="Proteomes" id="UP000027466">
    <property type="component" value="Unassembled WGS sequence"/>
</dbReference>